<protein>
    <recommendedName>
        <fullName evidence="2">DUF6868 domain-containing protein</fullName>
    </recommendedName>
</protein>
<keyword evidence="1" id="KW-0812">Transmembrane</keyword>
<gene>
    <name evidence="3" type="ORF">Pla111_27000</name>
</gene>
<organism evidence="3 4">
    <name type="scientific">Botrimarina hoheduenensis</name>
    <dbReference type="NCBI Taxonomy" id="2528000"/>
    <lineage>
        <taxon>Bacteria</taxon>
        <taxon>Pseudomonadati</taxon>
        <taxon>Planctomycetota</taxon>
        <taxon>Planctomycetia</taxon>
        <taxon>Pirellulales</taxon>
        <taxon>Lacipirellulaceae</taxon>
        <taxon>Botrimarina</taxon>
    </lineage>
</organism>
<evidence type="ECO:0000259" key="2">
    <source>
        <dbReference type="Pfam" id="PF21742"/>
    </source>
</evidence>
<name>A0A5C5VX79_9BACT</name>
<feature type="transmembrane region" description="Helical" evidence="1">
    <location>
        <begin position="56"/>
        <end position="79"/>
    </location>
</feature>
<dbReference type="Proteomes" id="UP000318995">
    <property type="component" value="Unassembled WGS sequence"/>
</dbReference>
<dbReference type="OrthoDB" id="287243at2"/>
<comment type="caution">
    <text evidence="3">The sequence shown here is derived from an EMBL/GenBank/DDBJ whole genome shotgun (WGS) entry which is preliminary data.</text>
</comment>
<evidence type="ECO:0000313" key="4">
    <source>
        <dbReference type="Proteomes" id="UP000318995"/>
    </source>
</evidence>
<proteinExistence type="predicted"/>
<reference evidence="3 4" key="1">
    <citation type="submission" date="2019-02" db="EMBL/GenBank/DDBJ databases">
        <title>Deep-cultivation of Planctomycetes and their phenomic and genomic characterization uncovers novel biology.</title>
        <authorList>
            <person name="Wiegand S."/>
            <person name="Jogler M."/>
            <person name="Boedeker C."/>
            <person name="Pinto D."/>
            <person name="Vollmers J."/>
            <person name="Rivas-Marin E."/>
            <person name="Kohn T."/>
            <person name="Peeters S.H."/>
            <person name="Heuer A."/>
            <person name="Rast P."/>
            <person name="Oberbeckmann S."/>
            <person name="Bunk B."/>
            <person name="Jeske O."/>
            <person name="Meyerdierks A."/>
            <person name="Storesund J.E."/>
            <person name="Kallscheuer N."/>
            <person name="Luecker S."/>
            <person name="Lage O.M."/>
            <person name="Pohl T."/>
            <person name="Merkel B.J."/>
            <person name="Hornburger P."/>
            <person name="Mueller R.-W."/>
            <person name="Bruemmer F."/>
            <person name="Labrenz M."/>
            <person name="Spormann A.M."/>
            <person name="Op Den Camp H."/>
            <person name="Overmann J."/>
            <person name="Amann R."/>
            <person name="Jetten M.S.M."/>
            <person name="Mascher T."/>
            <person name="Medema M.H."/>
            <person name="Devos D.P."/>
            <person name="Kaster A.-K."/>
            <person name="Ovreas L."/>
            <person name="Rohde M."/>
            <person name="Galperin M.Y."/>
            <person name="Jogler C."/>
        </authorList>
    </citation>
    <scope>NUCLEOTIDE SEQUENCE [LARGE SCALE GENOMIC DNA]</scope>
    <source>
        <strain evidence="3 4">Pla111</strain>
    </source>
</reference>
<sequence>MTRQFLSAIANPFGVCFLVAIVIQALGLVLYLTLHDTAYAIHAELFRLSPEAFDEAVYEILAMMKGLSLILFFVPWAALKIAAPWYPDQHG</sequence>
<dbReference type="InterPro" id="IPR049220">
    <property type="entry name" value="DUF6868"/>
</dbReference>
<accession>A0A5C5VX79</accession>
<dbReference type="RefSeq" id="WP_146574924.1">
    <property type="nucleotide sequence ID" value="NZ_SJPH01000006.1"/>
</dbReference>
<keyword evidence="1" id="KW-0472">Membrane</keyword>
<dbReference type="EMBL" id="SJPH01000006">
    <property type="protein sequence ID" value="TWT42727.1"/>
    <property type="molecule type" value="Genomic_DNA"/>
</dbReference>
<dbReference type="AlphaFoldDB" id="A0A5C5VX79"/>
<keyword evidence="4" id="KW-1185">Reference proteome</keyword>
<feature type="domain" description="DUF6868" evidence="2">
    <location>
        <begin position="8"/>
        <end position="82"/>
    </location>
</feature>
<dbReference type="Pfam" id="PF21742">
    <property type="entry name" value="DUF6868"/>
    <property type="match status" value="1"/>
</dbReference>
<keyword evidence="1" id="KW-1133">Transmembrane helix</keyword>
<evidence type="ECO:0000256" key="1">
    <source>
        <dbReference type="SAM" id="Phobius"/>
    </source>
</evidence>
<feature type="transmembrane region" description="Helical" evidence="1">
    <location>
        <begin position="12"/>
        <end position="34"/>
    </location>
</feature>
<evidence type="ECO:0000313" key="3">
    <source>
        <dbReference type="EMBL" id="TWT42727.1"/>
    </source>
</evidence>